<dbReference type="InterPro" id="IPR030388">
    <property type="entry name" value="G_ERA_dom"/>
</dbReference>
<dbReference type="Gene3D" id="3.30.300.20">
    <property type="match status" value="1"/>
</dbReference>
<feature type="domain" description="Era-type G" evidence="8">
    <location>
        <begin position="127"/>
        <end position="480"/>
    </location>
</feature>
<protein>
    <recommendedName>
        <fullName evidence="2">GTPase Era, mitochondrial</fullName>
    </recommendedName>
    <alternativeName>
        <fullName evidence="5">ERA-like protein 1</fullName>
    </alternativeName>
</protein>
<proteinExistence type="inferred from homology"/>
<dbReference type="FunFam" id="3.40.50.300:FF:002220">
    <property type="entry name" value="GTPase Era, mitochondrial"/>
    <property type="match status" value="1"/>
</dbReference>
<dbReference type="GO" id="GO:0005525">
    <property type="term" value="F:GTP binding"/>
    <property type="evidence" value="ECO:0007669"/>
    <property type="project" value="UniProtKB-UniRule"/>
</dbReference>
<dbReference type="Proteomes" id="UP000694845">
    <property type="component" value="Unplaced"/>
</dbReference>
<organism evidence="9 10">
    <name type="scientific">Acanthaster planci</name>
    <name type="common">Crown-of-thorns starfish</name>
    <dbReference type="NCBI Taxonomy" id="133434"/>
    <lineage>
        <taxon>Eukaryota</taxon>
        <taxon>Metazoa</taxon>
        <taxon>Echinodermata</taxon>
        <taxon>Eleutherozoa</taxon>
        <taxon>Asterozoa</taxon>
        <taxon>Asteroidea</taxon>
        <taxon>Valvatacea</taxon>
        <taxon>Valvatida</taxon>
        <taxon>Acanthasteridae</taxon>
        <taxon>Acanthaster</taxon>
    </lineage>
</organism>
<evidence type="ECO:0000256" key="5">
    <source>
        <dbReference type="ARBA" id="ARBA00030975"/>
    </source>
</evidence>
<dbReference type="Pfam" id="PF01926">
    <property type="entry name" value="MMR_HSR1"/>
    <property type="match status" value="1"/>
</dbReference>
<evidence type="ECO:0000256" key="2">
    <source>
        <dbReference type="ARBA" id="ARBA00019149"/>
    </source>
</evidence>
<dbReference type="GO" id="GO:0019843">
    <property type="term" value="F:rRNA binding"/>
    <property type="evidence" value="ECO:0007669"/>
    <property type="project" value="TreeGrafter"/>
</dbReference>
<gene>
    <name evidence="10" type="primary">LOC110982218</name>
</gene>
<accession>A0A8B7YU05</accession>
<dbReference type="GeneID" id="110982218"/>
<keyword evidence="3 6" id="KW-0547">Nucleotide-binding</keyword>
<evidence type="ECO:0000259" key="8">
    <source>
        <dbReference type="PROSITE" id="PS51713"/>
    </source>
</evidence>
<dbReference type="CDD" id="cd22534">
    <property type="entry name" value="KH-II_Era"/>
    <property type="match status" value="1"/>
</dbReference>
<dbReference type="OrthoDB" id="8954335at2759"/>
<name>A0A8B7YU05_ACAPL</name>
<evidence type="ECO:0000313" key="9">
    <source>
        <dbReference type="Proteomes" id="UP000694845"/>
    </source>
</evidence>
<dbReference type="GO" id="GO:0005759">
    <property type="term" value="C:mitochondrial matrix"/>
    <property type="evidence" value="ECO:0007669"/>
    <property type="project" value="TreeGrafter"/>
</dbReference>
<dbReference type="InterPro" id="IPR005225">
    <property type="entry name" value="Small_GTP-bd"/>
</dbReference>
<dbReference type="NCBIfam" id="TIGR00231">
    <property type="entry name" value="small_GTP"/>
    <property type="match status" value="1"/>
</dbReference>
<dbReference type="InterPro" id="IPR006073">
    <property type="entry name" value="GTP-bd"/>
</dbReference>
<dbReference type="CDD" id="cd04163">
    <property type="entry name" value="Era"/>
    <property type="match status" value="1"/>
</dbReference>
<feature type="region of interest" description="Disordered" evidence="7">
    <location>
        <begin position="369"/>
        <end position="389"/>
    </location>
</feature>
<feature type="region of interest" description="G3" evidence="6">
    <location>
        <begin position="182"/>
        <end position="185"/>
    </location>
</feature>
<dbReference type="InterPro" id="IPR015946">
    <property type="entry name" value="KH_dom-like_a/b"/>
</dbReference>
<dbReference type="SUPFAM" id="SSF54814">
    <property type="entry name" value="Prokaryotic type KH domain (KH-domain type II)"/>
    <property type="match status" value="1"/>
</dbReference>
<dbReference type="PRINTS" id="PR00449">
    <property type="entry name" value="RASTRNSFRMNG"/>
</dbReference>
<feature type="compositionally biased region" description="Polar residues" evidence="7">
    <location>
        <begin position="47"/>
        <end position="56"/>
    </location>
</feature>
<dbReference type="InterPro" id="IPR009019">
    <property type="entry name" value="KH_sf_prok-type"/>
</dbReference>
<feature type="region of interest" description="G1" evidence="6">
    <location>
        <begin position="135"/>
        <end position="142"/>
    </location>
</feature>
<keyword evidence="4 6" id="KW-0342">GTP-binding</keyword>
<dbReference type="GO" id="GO:0043024">
    <property type="term" value="F:ribosomal small subunit binding"/>
    <property type="evidence" value="ECO:0007669"/>
    <property type="project" value="TreeGrafter"/>
</dbReference>
<dbReference type="PROSITE" id="PS51713">
    <property type="entry name" value="G_ERA"/>
    <property type="match status" value="1"/>
</dbReference>
<feature type="region of interest" description="G5" evidence="6">
    <location>
        <begin position="458"/>
        <end position="460"/>
    </location>
</feature>
<dbReference type="PANTHER" id="PTHR42698:SF1">
    <property type="entry name" value="GTPASE ERA, MITOCHONDRIAL"/>
    <property type="match status" value="1"/>
</dbReference>
<evidence type="ECO:0000256" key="7">
    <source>
        <dbReference type="SAM" id="MobiDB-lite"/>
    </source>
</evidence>
<evidence type="ECO:0000313" key="10">
    <source>
        <dbReference type="RefSeq" id="XP_022096182.1"/>
    </source>
</evidence>
<feature type="region of interest" description="Disordered" evidence="7">
    <location>
        <begin position="43"/>
        <end position="64"/>
    </location>
</feature>
<dbReference type="InterPro" id="IPR005662">
    <property type="entry name" value="GTPase_Era-like"/>
</dbReference>
<dbReference type="GO" id="GO:0000028">
    <property type="term" value="P:ribosomal small subunit assembly"/>
    <property type="evidence" value="ECO:0007669"/>
    <property type="project" value="TreeGrafter"/>
</dbReference>
<feature type="region of interest" description="G2" evidence="6">
    <location>
        <begin position="161"/>
        <end position="165"/>
    </location>
</feature>
<evidence type="ECO:0000256" key="6">
    <source>
        <dbReference type="PROSITE-ProRule" id="PRU01050"/>
    </source>
</evidence>
<keyword evidence="9" id="KW-1185">Reference proteome</keyword>
<dbReference type="InterPro" id="IPR027417">
    <property type="entry name" value="P-loop_NTPase"/>
</dbReference>
<comment type="similarity">
    <text evidence="1 6">Belongs to the TRAFAC class TrmE-Era-EngA-EngB-Septin-like GTPase superfamily. Era GTPase family.</text>
</comment>
<dbReference type="RefSeq" id="XP_022096182.1">
    <property type="nucleotide sequence ID" value="XM_022240490.1"/>
</dbReference>
<dbReference type="AlphaFoldDB" id="A0A8B7YU05"/>
<sequence length="582" mass="65254">MAAPMAVKKLCMLRQFSQLCTAPCRRSFTSRLKLSNEHKSPIRLISSGVTPQSSVSAPLDGIADKQNKSIGEEATAEEEDNQAMTGTARTAEYSELQQAARGMPICHERAQQAMLLLQQPDQPPDARILKVAIIGSPNAGKSTLINRLMGQRVCSVSSKVHTTQLNALAVLTMESTQIVLLDTPGMVNYKHGRKHHLARSLLVDPKNSLHEADLALVLVDASNKWTRQKISNEILMSLHLHPKAVSILVLNKVDLINTKKELFELTAQLTEGIIEGRTFALDDQTAQHLGKVDTRPLLSHKYKPRPLEDGETGVLVEEKERGEPVDRVTVDHVEKSDDETSTGTHQDWNNLSCEELHEVEAFDAEHRDCDESGTEASPESHVNLGFNNSELPPTLREYVRTLEHFSSKSDDFDKGTHPPVETVEADEAKNTERAKYRKLLQEVDKRSGWDGFGAVFMISALDGEGLGDLKEYLLSKASPGNWEYHRNVVTNLSPDEIVQEAVREKLLEYLPQEVPYNISQKNELWATEESGRLRIVQMIICHKKSHVKLLKRNIGKIAREAEQDMMSAFQCDVYLSLRIMRR</sequence>
<dbReference type="KEGG" id="aplc:110982218"/>
<reference evidence="10" key="1">
    <citation type="submission" date="2025-08" db="UniProtKB">
        <authorList>
            <consortium name="RefSeq"/>
        </authorList>
    </citation>
    <scope>IDENTIFICATION</scope>
</reference>
<feature type="region of interest" description="G4" evidence="6">
    <location>
        <begin position="251"/>
        <end position="254"/>
    </location>
</feature>
<dbReference type="SUPFAM" id="SSF52540">
    <property type="entry name" value="P-loop containing nucleoside triphosphate hydrolases"/>
    <property type="match status" value="1"/>
</dbReference>
<evidence type="ECO:0000256" key="4">
    <source>
        <dbReference type="ARBA" id="ARBA00023134"/>
    </source>
</evidence>
<evidence type="ECO:0000256" key="1">
    <source>
        <dbReference type="ARBA" id="ARBA00007921"/>
    </source>
</evidence>
<dbReference type="PANTHER" id="PTHR42698">
    <property type="entry name" value="GTPASE ERA"/>
    <property type="match status" value="1"/>
</dbReference>
<dbReference type="Gene3D" id="3.40.50.300">
    <property type="entry name" value="P-loop containing nucleotide triphosphate hydrolases"/>
    <property type="match status" value="1"/>
</dbReference>
<evidence type="ECO:0000256" key="3">
    <source>
        <dbReference type="ARBA" id="ARBA00022741"/>
    </source>
</evidence>